<evidence type="ECO:0000256" key="5">
    <source>
        <dbReference type="ARBA" id="ARBA00022801"/>
    </source>
</evidence>
<evidence type="ECO:0000256" key="2">
    <source>
        <dbReference type="ARBA" id="ARBA00011073"/>
    </source>
</evidence>
<evidence type="ECO:0000256" key="4">
    <source>
        <dbReference type="ARBA" id="ARBA00022670"/>
    </source>
</evidence>
<dbReference type="InterPro" id="IPR013783">
    <property type="entry name" value="Ig-like_fold"/>
</dbReference>
<dbReference type="PROSITE" id="PS50093">
    <property type="entry name" value="PKD"/>
    <property type="match status" value="1"/>
</dbReference>
<dbReference type="Pfam" id="PF18911">
    <property type="entry name" value="PKD_4"/>
    <property type="match status" value="1"/>
</dbReference>
<keyword evidence="3" id="KW-0964">Secreted</keyword>
<name>A0A1G2FTX4_9BACT</name>
<evidence type="ECO:0000256" key="6">
    <source>
        <dbReference type="ARBA" id="ARBA00022825"/>
    </source>
</evidence>
<dbReference type="InterPro" id="IPR022409">
    <property type="entry name" value="PKD/Chitinase_dom"/>
</dbReference>
<reference evidence="10 11" key="1">
    <citation type="journal article" date="2016" name="Nat. Commun.">
        <title>Thousands of microbial genomes shed light on interconnected biogeochemical processes in an aquifer system.</title>
        <authorList>
            <person name="Anantharaman K."/>
            <person name="Brown C.T."/>
            <person name="Hug L.A."/>
            <person name="Sharon I."/>
            <person name="Castelle C.J."/>
            <person name="Probst A.J."/>
            <person name="Thomas B.C."/>
            <person name="Singh A."/>
            <person name="Wilkins M.J."/>
            <person name="Karaoz U."/>
            <person name="Brodie E.L."/>
            <person name="Williams K.H."/>
            <person name="Hubbard S.S."/>
            <person name="Banfield J.F."/>
        </authorList>
    </citation>
    <scope>NUCLEOTIDE SEQUENCE [LARGE SCALE GENOMIC DNA]</scope>
</reference>
<keyword evidence="5 7" id="KW-0378">Hydrolase</keyword>
<dbReference type="Gene3D" id="2.60.40.10">
    <property type="entry name" value="Immunoglobulins"/>
    <property type="match status" value="1"/>
</dbReference>
<comment type="similarity">
    <text evidence="2 7 8">Belongs to the peptidase S8 family.</text>
</comment>
<dbReference type="GO" id="GO:0005576">
    <property type="term" value="C:extracellular region"/>
    <property type="evidence" value="ECO:0007669"/>
    <property type="project" value="UniProtKB-SubCell"/>
</dbReference>
<dbReference type="InterPro" id="IPR034084">
    <property type="entry name" value="Thermitase-like_dom"/>
</dbReference>
<accession>A0A1G2FTX4</accession>
<evidence type="ECO:0000313" key="10">
    <source>
        <dbReference type="EMBL" id="OGZ41001.1"/>
    </source>
</evidence>
<evidence type="ECO:0000256" key="8">
    <source>
        <dbReference type="RuleBase" id="RU003355"/>
    </source>
</evidence>
<dbReference type="EMBL" id="MHNG01000006">
    <property type="protein sequence ID" value="OGZ41001.1"/>
    <property type="molecule type" value="Genomic_DNA"/>
</dbReference>
<organism evidence="10 11">
    <name type="scientific">Candidatus Portnoybacteria bacterium RIFCSPLOWO2_02_FULL_40_15</name>
    <dbReference type="NCBI Taxonomy" id="1802002"/>
    <lineage>
        <taxon>Bacteria</taxon>
        <taxon>Candidatus Portnoyibacteriota</taxon>
    </lineage>
</organism>
<feature type="active site" description="Charge relay system" evidence="7">
    <location>
        <position position="196"/>
    </location>
</feature>
<evidence type="ECO:0000256" key="7">
    <source>
        <dbReference type="PROSITE-ProRule" id="PRU01240"/>
    </source>
</evidence>
<dbReference type="InterPro" id="IPR000209">
    <property type="entry name" value="Peptidase_S8/S53_dom"/>
</dbReference>
<comment type="subcellular location">
    <subcellularLocation>
        <location evidence="1">Secreted</location>
    </subcellularLocation>
</comment>
<sequence>MKKISLRIITGLTAFLVLAGPVGAGLNIEIIDTGNTRERIAPNPELREIRDLLRGEYARDEIVVKFKNSRKPFEIIKVSEDKLTEKLAEYLNDENVEYVEPNYIARAFWTPNDPNFSYQWHLGGFDKGGINTEAAWDVLGAPGLPGQGVAVAIVDTGIAYENYSSYQQATDLAQTCFVNGYDFVNNDSHPNDDNGHGTHVAGTAAQSTNNSLGVAGIAFKSCLMPVKVLNSSGSGTYTQVANGIRFAADNGAKVINLSLGGSSPSITLEQAVAYAYNKGVTIAAAAGNDSSSSISYPAAYNNYVIAVGATRYDKTLAYYSNYGQDLDLVAPGGDTTVDQNKDGYVDGILQQTFTKRGWLIQWGHYFFQGTSMASPHVAGAAALVISNGKATVPDDVRTALQTTVKDLGPTGWDNTYGWGLIDAAAALNYSPGPVDNVNDAPIANAGPNQSAYVGDVVSFDGSSSSDPDGLIVSYEWNFGDGTTASGAVVTHTYSQAQTYTATLTVTDNGGLTGADTALVVISEKPIAPTAVVNIELSKELRFKRWRANALVSVIDKNGIAIAGAVVEGAWSGLFNKNVSGPTNTNGEINFKTDWIRINGLETFTVNKIARDGQTYLLEGEITDSISN</sequence>
<feature type="active site" description="Charge relay system" evidence="7">
    <location>
        <position position="155"/>
    </location>
</feature>
<dbReference type="PANTHER" id="PTHR43806:SF11">
    <property type="entry name" value="CEREVISIN-RELATED"/>
    <property type="match status" value="1"/>
</dbReference>
<dbReference type="Pfam" id="PF00082">
    <property type="entry name" value="Peptidase_S8"/>
    <property type="match status" value="1"/>
</dbReference>
<dbReference type="CDD" id="cd07484">
    <property type="entry name" value="Peptidases_S8_Thermitase_like"/>
    <property type="match status" value="1"/>
</dbReference>
<dbReference type="SUPFAM" id="SSF49299">
    <property type="entry name" value="PKD domain"/>
    <property type="match status" value="1"/>
</dbReference>
<evidence type="ECO:0000313" key="11">
    <source>
        <dbReference type="Proteomes" id="UP000177020"/>
    </source>
</evidence>
<evidence type="ECO:0000259" key="9">
    <source>
        <dbReference type="PROSITE" id="PS50093"/>
    </source>
</evidence>
<dbReference type="InterPro" id="IPR000601">
    <property type="entry name" value="PKD_dom"/>
</dbReference>
<dbReference type="PROSITE" id="PS51892">
    <property type="entry name" value="SUBTILASE"/>
    <property type="match status" value="1"/>
</dbReference>
<evidence type="ECO:0000256" key="1">
    <source>
        <dbReference type="ARBA" id="ARBA00004613"/>
    </source>
</evidence>
<feature type="active site" description="Charge relay system" evidence="7">
    <location>
        <position position="371"/>
    </location>
</feature>
<comment type="caution">
    <text evidence="10">The sequence shown here is derived from an EMBL/GenBank/DDBJ whole genome shotgun (WGS) entry which is preliminary data.</text>
</comment>
<dbReference type="AlphaFoldDB" id="A0A1G2FTX4"/>
<dbReference type="CDD" id="cd00146">
    <property type="entry name" value="PKD"/>
    <property type="match status" value="1"/>
</dbReference>
<proteinExistence type="inferred from homology"/>
<dbReference type="PANTHER" id="PTHR43806">
    <property type="entry name" value="PEPTIDASE S8"/>
    <property type="match status" value="1"/>
</dbReference>
<dbReference type="PROSITE" id="PS00136">
    <property type="entry name" value="SUBTILASE_ASP"/>
    <property type="match status" value="1"/>
</dbReference>
<dbReference type="InterPro" id="IPR023828">
    <property type="entry name" value="Peptidase_S8_Ser-AS"/>
</dbReference>
<dbReference type="PROSITE" id="PS00138">
    <property type="entry name" value="SUBTILASE_SER"/>
    <property type="match status" value="1"/>
</dbReference>
<dbReference type="Proteomes" id="UP000177020">
    <property type="component" value="Unassembled WGS sequence"/>
</dbReference>
<dbReference type="InterPro" id="IPR015500">
    <property type="entry name" value="Peptidase_S8_subtilisin-rel"/>
</dbReference>
<dbReference type="InterPro" id="IPR035986">
    <property type="entry name" value="PKD_dom_sf"/>
</dbReference>
<dbReference type="InterPro" id="IPR050131">
    <property type="entry name" value="Peptidase_S8_subtilisin-like"/>
</dbReference>
<gene>
    <name evidence="10" type="ORF">A3I20_01170</name>
</gene>
<dbReference type="Gene3D" id="3.40.50.200">
    <property type="entry name" value="Peptidase S8/S53 domain"/>
    <property type="match status" value="1"/>
</dbReference>
<evidence type="ECO:0000256" key="3">
    <source>
        <dbReference type="ARBA" id="ARBA00022525"/>
    </source>
</evidence>
<keyword evidence="6 7" id="KW-0720">Serine protease</keyword>
<dbReference type="GO" id="GO:0004252">
    <property type="term" value="F:serine-type endopeptidase activity"/>
    <property type="evidence" value="ECO:0007669"/>
    <property type="project" value="UniProtKB-UniRule"/>
</dbReference>
<feature type="domain" description="PKD" evidence="9">
    <location>
        <begin position="440"/>
        <end position="521"/>
    </location>
</feature>
<dbReference type="SUPFAM" id="SSF52743">
    <property type="entry name" value="Subtilisin-like"/>
    <property type="match status" value="1"/>
</dbReference>
<dbReference type="GO" id="GO:0006508">
    <property type="term" value="P:proteolysis"/>
    <property type="evidence" value="ECO:0007669"/>
    <property type="project" value="UniProtKB-KW"/>
</dbReference>
<dbReference type="SMART" id="SM00089">
    <property type="entry name" value="PKD"/>
    <property type="match status" value="1"/>
</dbReference>
<dbReference type="InterPro" id="IPR023827">
    <property type="entry name" value="Peptidase_S8_Asp-AS"/>
</dbReference>
<dbReference type="PRINTS" id="PR00723">
    <property type="entry name" value="SUBTILISIN"/>
</dbReference>
<dbReference type="InterPro" id="IPR036852">
    <property type="entry name" value="Peptidase_S8/S53_dom_sf"/>
</dbReference>
<keyword evidence="4 7" id="KW-0645">Protease</keyword>
<protein>
    <recommendedName>
        <fullName evidence="9">PKD domain-containing protein</fullName>
    </recommendedName>
</protein>